<reference evidence="1 2" key="1">
    <citation type="submission" date="2024-01" db="EMBL/GenBank/DDBJ databases">
        <title>Genome assemblies of Stephania.</title>
        <authorList>
            <person name="Yang L."/>
        </authorList>
    </citation>
    <scope>NUCLEOTIDE SEQUENCE [LARGE SCALE GENOMIC DNA]</scope>
    <source>
        <strain evidence="1">QJT</strain>
        <tissue evidence="1">Leaf</tissue>
    </source>
</reference>
<organism evidence="1 2">
    <name type="scientific">Stephania japonica</name>
    <dbReference type="NCBI Taxonomy" id="461633"/>
    <lineage>
        <taxon>Eukaryota</taxon>
        <taxon>Viridiplantae</taxon>
        <taxon>Streptophyta</taxon>
        <taxon>Embryophyta</taxon>
        <taxon>Tracheophyta</taxon>
        <taxon>Spermatophyta</taxon>
        <taxon>Magnoliopsida</taxon>
        <taxon>Ranunculales</taxon>
        <taxon>Menispermaceae</taxon>
        <taxon>Menispermoideae</taxon>
        <taxon>Cissampelideae</taxon>
        <taxon>Stephania</taxon>
    </lineage>
</organism>
<name>A0AAP0JRK1_9MAGN</name>
<evidence type="ECO:0000313" key="1">
    <source>
        <dbReference type="EMBL" id="KAK9138526.1"/>
    </source>
</evidence>
<protein>
    <submittedName>
        <fullName evidence="1">Uncharacterized protein</fullName>
    </submittedName>
</protein>
<sequence>MALKYLFSIDPTQSNAQPLATIPSLARCRHGFAMLKPPPHQFEEWACGKHVIN</sequence>
<keyword evidence="2" id="KW-1185">Reference proteome</keyword>
<proteinExistence type="predicted"/>
<comment type="caution">
    <text evidence="1">The sequence shown here is derived from an EMBL/GenBank/DDBJ whole genome shotgun (WGS) entry which is preliminary data.</text>
</comment>
<dbReference type="AlphaFoldDB" id="A0AAP0JRK1"/>
<accession>A0AAP0JRK1</accession>
<gene>
    <name evidence="1" type="ORF">Sjap_009120</name>
</gene>
<dbReference type="EMBL" id="JBBNAE010000003">
    <property type="protein sequence ID" value="KAK9138526.1"/>
    <property type="molecule type" value="Genomic_DNA"/>
</dbReference>
<evidence type="ECO:0000313" key="2">
    <source>
        <dbReference type="Proteomes" id="UP001417504"/>
    </source>
</evidence>
<dbReference type="Proteomes" id="UP001417504">
    <property type="component" value="Unassembled WGS sequence"/>
</dbReference>